<organism evidence="2 3">
    <name type="scientific">Ceriporiopsis subvermispora (strain B)</name>
    <name type="common">White-rot fungus</name>
    <name type="synonym">Gelatoporia subvermispora</name>
    <dbReference type="NCBI Taxonomy" id="914234"/>
    <lineage>
        <taxon>Eukaryota</taxon>
        <taxon>Fungi</taxon>
        <taxon>Dikarya</taxon>
        <taxon>Basidiomycota</taxon>
        <taxon>Agaricomycotina</taxon>
        <taxon>Agaricomycetes</taxon>
        <taxon>Polyporales</taxon>
        <taxon>Gelatoporiaceae</taxon>
        <taxon>Gelatoporia</taxon>
    </lineage>
</organism>
<evidence type="ECO:0000256" key="1">
    <source>
        <dbReference type="SAM" id="MobiDB-lite"/>
    </source>
</evidence>
<name>M2P9I0_CERS8</name>
<evidence type="ECO:0000313" key="3">
    <source>
        <dbReference type="Proteomes" id="UP000016930"/>
    </source>
</evidence>
<dbReference type="Gene3D" id="3.60.130.30">
    <property type="match status" value="1"/>
</dbReference>
<dbReference type="HOGENOM" id="CLU_545110_0_0_1"/>
<gene>
    <name evidence="2" type="ORF">CERSUDRAFT_119080</name>
</gene>
<feature type="region of interest" description="Disordered" evidence="1">
    <location>
        <begin position="110"/>
        <end position="134"/>
    </location>
</feature>
<dbReference type="AlphaFoldDB" id="M2P9I0"/>
<evidence type="ECO:0000313" key="2">
    <source>
        <dbReference type="EMBL" id="EMD32099.1"/>
    </source>
</evidence>
<reference evidence="2 3" key="1">
    <citation type="journal article" date="2012" name="Proc. Natl. Acad. Sci. U.S.A.">
        <title>Comparative genomics of Ceriporiopsis subvermispora and Phanerochaete chrysosporium provide insight into selective ligninolysis.</title>
        <authorList>
            <person name="Fernandez-Fueyo E."/>
            <person name="Ruiz-Duenas F.J."/>
            <person name="Ferreira P."/>
            <person name="Floudas D."/>
            <person name="Hibbett D.S."/>
            <person name="Canessa P."/>
            <person name="Larrondo L.F."/>
            <person name="James T.Y."/>
            <person name="Seelenfreund D."/>
            <person name="Lobos S."/>
            <person name="Polanco R."/>
            <person name="Tello M."/>
            <person name="Honda Y."/>
            <person name="Watanabe T."/>
            <person name="Watanabe T."/>
            <person name="Ryu J.S."/>
            <person name="Kubicek C.P."/>
            <person name="Schmoll M."/>
            <person name="Gaskell J."/>
            <person name="Hammel K.E."/>
            <person name="St John F.J."/>
            <person name="Vanden Wymelenberg A."/>
            <person name="Sabat G."/>
            <person name="Splinter BonDurant S."/>
            <person name="Syed K."/>
            <person name="Yadav J.S."/>
            <person name="Doddapaneni H."/>
            <person name="Subramanian V."/>
            <person name="Lavin J.L."/>
            <person name="Oguiza J.A."/>
            <person name="Perez G."/>
            <person name="Pisabarro A.G."/>
            <person name="Ramirez L."/>
            <person name="Santoyo F."/>
            <person name="Master E."/>
            <person name="Coutinho P.M."/>
            <person name="Henrissat B."/>
            <person name="Lombard V."/>
            <person name="Magnuson J.K."/>
            <person name="Kuees U."/>
            <person name="Hori C."/>
            <person name="Igarashi K."/>
            <person name="Samejima M."/>
            <person name="Held B.W."/>
            <person name="Barry K.W."/>
            <person name="LaButti K.M."/>
            <person name="Lapidus A."/>
            <person name="Lindquist E.A."/>
            <person name="Lucas S.M."/>
            <person name="Riley R."/>
            <person name="Salamov A.A."/>
            <person name="Hoffmeister D."/>
            <person name="Schwenk D."/>
            <person name="Hadar Y."/>
            <person name="Yarden O."/>
            <person name="de Vries R.P."/>
            <person name="Wiebenga A."/>
            <person name="Stenlid J."/>
            <person name="Eastwood D."/>
            <person name="Grigoriev I.V."/>
            <person name="Berka R.M."/>
            <person name="Blanchette R.A."/>
            <person name="Kersten P."/>
            <person name="Martinez A.T."/>
            <person name="Vicuna R."/>
            <person name="Cullen D."/>
        </authorList>
    </citation>
    <scope>NUCLEOTIDE SEQUENCE [LARGE SCALE GENOMIC DNA]</scope>
    <source>
        <strain evidence="2 3">B</strain>
    </source>
</reference>
<protein>
    <submittedName>
        <fullName evidence="2">Uncharacterized protein</fullName>
    </submittedName>
</protein>
<accession>M2P9I0</accession>
<dbReference type="OrthoDB" id="3202607at2759"/>
<sequence length="500" mass="54957">MSKTQSGTECPSFTWPSQFAQVDLTWGELQAAANREVGAYKDCPGSPHLPPLTPLQSLDCTSIPSHTVLSHTPSSLLSQPVASAYPGHLLSDLPSRRAPCDPLPLSLLPDVTSDVPAPSQSGPPPTMGRVSRKKWKHLKQRRKKATAPPSRYKVQQSLLKRFCTSSDAAKVGSSTTTFLRAHDRVEYRCAVENRVLSLDELKEEGINVLEWDGSKPLAIIDKDGFVFAVFVGHPTGDPPWEPNFSSVGVAMDAARRQMSLKPESSHRGYGTSIDIGYSSSGRREQPMNIVHSSCMQGTLEGLCQLPALQRLVGFSRSTFAFYMPKLYMRYAICVESVEEHDPSLRRPFRNSPFPAASFNFGPSATRLQHADENNLADSISAVYAGGHFDYRKGGHLVLRSLGIAVEFPPASLALIPSVMIRHGSVSIQEGEDRWTFAQYATGHLFRYQSSRFQTPAELADEDPQLLAVAQVEVVMRSNGGAHHFSRASELQKDHQDVFGL</sequence>
<keyword evidence="3" id="KW-1185">Reference proteome</keyword>
<dbReference type="Proteomes" id="UP000016930">
    <property type="component" value="Unassembled WGS sequence"/>
</dbReference>
<dbReference type="EMBL" id="KB445813">
    <property type="protein sequence ID" value="EMD32099.1"/>
    <property type="molecule type" value="Genomic_DNA"/>
</dbReference>
<proteinExistence type="predicted"/>
<dbReference type="STRING" id="914234.M2P9I0"/>